<dbReference type="EC" id="2.1.1.214" evidence="9"/>
<reference evidence="13 14" key="1">
    <citation type="submission" date="2019-07" db="EMBL/GenBank/DDBJ databases">
        <title>Genome assembly of two rare yeast pathogens: Diutina rugosa and Trichomonascus ciferrii.</title>
        <authorList>
            <person name="Mixao V."/>
            <person name="Saus E."/>
            <person name="Hansen A."/>
            <person name="Lass-Flor C."/>
            <person name="Gabaldon T."/>
        </authorList>
    </citation>
    <scope>NUCLEOTIDE SEQUENCE [LARGE SCALE GENOMIC DNA]</scope>
    <source>
        <strain evidence="13 14">CBS 613</strain>
    </source>
</reference>
<evidence type="ECO:0000259" key="11">
    <source>
        <dbReference type="Pfam" id="PF01170"/>
    </source>
</evidence>
<organism evidence="13 14">
    <name type="scientific">Diutina rugosa</name>
    <name type="common">Yeast</name>
    <name type="synonym">Candida rugosa</name>
    <dbReference type="NCBI Taxonomy" id="5481"/>
    <lineage>
        <taxon>Eukaryota</taxon>
        <taxon>Fungi</taxon>
        <taxon>Dikarya</taxon>
        <taxon>Ascomycota</taxon>
        <taxon>Saccharomycotina</taxon>
        <taxon>Pichiomycetes</taxon>
        <taxon>Debaryomycetaceae</taxon>
        <taxon>Diutina</taxon>
    </lineage>
</organism>
<dbReference type="RefSeq" id="XP_034012445.1">
    <property type="nucleotide sequence ID" value="XM_034155444.1"/>
</dbReference>
<gene>
    <name evidence="13" type="ORF">DIURU_002758</name>
</gene>
<dbReference type="Pfam" id="PF25904">
    <property type="entry name" value="Tmrp11_N"/>
    <property type="match status" value="1"/>
</dbReference>
<dbReference type="PRINTS" id="PR00507">
    <property type="entry name" value="N12N6MTFRASE"/>
</dbReference>
<proteinExistence type="inferred from homology"/>
<dbReference type="AlphaFoldDB" id="A0A642UTH7"/>
<evidence type="ECO:0000256" key="2">
    <source>
        <dbReference type="ARBA" id="ARBA00022490"/>
    </source>
</evidence>
<comment type="subcellular location">
    <subcellularLocation>
        <location evidence="1">Cytoplasm</location>
    </subcellularLocation>
</comment>
<dbReference type="GO" id="GO:0043527">
    <property type="term" value="C:tRNA methyltransferase complex"/>
    <property type="evidence" value="ECO:0007669"/>
    <property type="project" value="UniProtKB-ARBA"/>
</dbReference>
<dbReference type="GO" id="GO:0000049">
    <property type="term" value="F:tRNA binding"/>
    <property type="evidence" value="ECO:0007669"/>
    <property type="project" value="UniProtKB-UniRule"/>
</dbReference>
<dbReference type="OMA" id="AFNKWSR"/>
<evidence type="ECO:0000256" key="7">
    <source>
        <dbReference type="ARBA" id="ARBA00022694"/>
    </source>
</evidence>
<comment type="similarity">
    <text evidence="10">Belongs to the class I-like SAM-binding methyltransferase superfamily. TRM11 methyltransferase family.</text>
</comment>
<dbReference type="OrthoDB" id="296065at2759"/>
<keyword evidence="6 10" id="KW-0949">S-adenosyl-L-methionine</keyword>
<dbReference type="Proteomes" id="UP000449547">
    <property type="component" value="Unassembled WGS sequence"/>
</dbReference>
<dbReference type="InterPro" id="IPR000241">
    <property type="entry name" value="RlmKL-like_Mtase"/>
</dbReference>
<evidence type="ECO:0000256" key="10">
    <source>
        <dbReference type="PROSITE-ProRule" id="PRU00959"/>
    </source>
</evidence>
<keyword evidence="4 10" id="KW-0489">Methyltransferase</keyword>
<evidence type="ECO:0000256" key="8">
    <source>
        <dbReference type="ARBA" id="ARBA00022884"/>
    </source>
</evidence>
<accession>A0A642UTH7</accession>
<dbReference type="GO" id="GO:0032259">
    <property type="term" value="P:methylation"/>
    <property type="evidence" value="ECO:0007669"/>
    <property type="project" value="UniProtKB-UniRule"/>
</dbReference>
<dbReference type="FunFam" id="3.40.50.150:FF:000260">
    <property type="entry name" value="RNA methylase family protein"/>
    <property type="match status" value="1"/>
</dbReference>
<keyword evidence="8 10" id="KW-0694">RNA-binding</keyword>
<dbReference type="VEuPathDB" id="FungiDB:DIURU_002758"/>
<keyword evidence="14" id="KW-1185">Reference proteome</keyword>
<dbReference type="GO" id="GO:0005737">
    <property type="term" value="C:cytoplasm"/>
    <property type="evidence" value="ECO:0007669"/>
    <property type="project" value="UniProtKB-SubCell"/>
</dbReference>
<dbReference type="PANTHER" id="PTHR13370">
    <property type="entry name" value="RNA METHYLASE-RELATED"/>
    <property type="match status" value="1"/>
</dbReference>
<dbReference type="Gene3D" id="3.40.50.150">
    <property type="entry name" value="Vaccinia Virus protein VP39"/>
    <property type="match status" value="1"/>
</dbReference>
<dbReference type="InterPro" id="IPR059073">
    <property type="entry name" value="TRMT11_N"/>
</dbReference>
<evidence type="ECO:0000313" key="13">
    <source>
        <dbReference type="EMBL" id="KAA8902568.1"/>
    </source>
</evidence>
<evidence type="ECO:0000256" key="3">
    <source>
        <dbReference type="ARBA" id="ARBA00022555"/>
    </source>
</evidence>
<evidence type="ECO:0000256" key="1">
    <source>
        <dbReference type="ARBA" id="ARBA00004496"/>
    </source>
</evidence>
<dbReference type="EMBL" id="SWFT01000086">
    <property type="protein sequence ID" value="KAA8902568.1"/>
    <property type="molecule type" value="Genomic_DNA"/>
</dbReference>
<keyword evidence="3 10" id="KW-0820">tRNA-binding</keyword>
<keyword evidence="5 10" id="KW-0808">Transferase</keyword>
<sequence length="441" mass="50627">MKEYLVLLAQQYPEFRCPELESLAALHNVTVDLSQHNPESPFMVVRLEDDDAAKKLMYRSVLGRRIYELWGHGTTLDELHSDVKSRMASNFDAYKHSSFKFDFIGYMGKRSTTEKRQIIDGFRYTGWEGKIDLKNPDNVFTVLEEYHTVGQEKASKPDHLWFGREIQQSLREANIIQKYDLKTRTYIGTTSFDAELSLVTANLGHAGPNKLVYDPFAGTGSFLVAAANFGSLTMGSDIDARALRGKGPGKDIHANFKQYGTSVQLVDLMGMDFTHNALRPSLAIDSIICDPPYGVREGLKVCGARNPERAAGRENVVIEGEKAHLRRDFIPPKKPYSLSSMLEDLLQFAAERLPVGGRLAFWMPTANDDFEETLIPQHERLELLYHLEQEFHKWSRRLVVYVKREEQWRNVTRNGLRERNITDFRQRYFDGFKKESTEETE</sequence>
<evidence type="ECO:0000259" key="12">
    <source>
        <dbReference type="Pfam" id="PF25904"/>
    </source>
</evidence>
<evidence type="ECO:0000256" key="5">
    <source>
        <dbReference type="ARBA" id="ARBA00022679"/>
    </source>
</evidence>
<protein>
    <recommendedName>
        <fullName evidence="9">tRNA (guanine(10)-N(2))-methyltransferase</fullName>
        <ecNumber evidence="9">2.1.1.214</ecNumber>
    </recommendedName>
</protein>
<keyword evidence="2" id="KW-0963">Cytoplasm</keyword>
<dbReference type="GeneID" id="54781409"/>
<keyword evidence="7 10" id="KW-0819">tRNA processing</keyword>
<dbReference type="SUPFAM" id="SSF53335">
    <property type="entry name" value="S-adenosyl-L-methionine-dependent methyltransferases"/>
    <property type="match status" value="1"/>
</dbReference>
<feature type="domain" description="Ribosomal RNA large subunit methyltransferase K/L-like methyltransferase" evidence="11">
    <location>
        <begin position="184"/>
        <end position="298"/>
    </location>
</feature>
<name>A0A642UTH7_DIURU</name>
<dbReference type="PROSITE" id="PS00092">
    <property type="entry name" value="N6_MTASE"/>
    <property type="match status" value="1"/>
</dbReference>
<comment type="caution">
    <text evidence="13">The sequence shown here is derived from an EMBL/GenBank/DDBJ whole genome shotgun (WGS) entry which is preliminary data.</text>
</comment>
<dbReference type="InterPro" id="IPR016691">
    <property type="entry name" value="TRMT11"/>
</dbReference>
<evidence type="ECO:0000256" key="4">
    <source>
        <dbReference type="ARBA" id="ARBA00022603"/>
    </source>
</evidence>
<dbReference type="Pfam" id="PF01170">
    <property type="entry name" value="UPF0020"/>
    <property type="match status" value="1"/>
</dbReference>
<dbReference type="InterPro" id="IPR002052">
    <property type="entry name" value="DNA_methylase_N6_adenine_CS"/>
</dbReference>
<dbReference type="PANTHER" id="PTHR13370:SF3">
    <property type="entry name" value="TRNA (GUANINE(10)-N2)-METHYLTRANSFERASE HOMOLOG"/>
    <property type="match status" value="1"/>
</dbReference>
<dbReference type="GO" id="GO:0160102">
    <property type="term" value="F:tRNA (guanine(10)-N2)-methyltransferase activity"/>
    <property type="evidence" value="ECO:0007669"/>
    <property type="project" value="UniProtKB-EC"/>
</dbReference>
<dbReference type="PIRSF" id="PIRSF017259">
    <property type="entry name" value="tRNA_mtfrase_TRM11"/>
    <property type="match status" value="1"/>
</dbReference>
<evidence type="ECO:0000313" key="14">
    <source>
        <dbReference type="Proteomes" id="UP000449547"/>
    </source>
</evidence>
<feature type="domain" description="tRNA (guanine(10)-N(2))-methyltransferase TRMT11 N-terminal" evidence="12">
    <location>
        <begin position="2"/>
        <end position="171"/>
    </location>
</feature>
<evidence type="ECO:0000256" key="6">
    <source>
        <dbReference type="ARBA" id="ARBA00022691"/>
    </source>
</evidence>
<evidence type="ECO:0000256" key="9">
    <source>
        <dbReference type="ARBA" id="ARBA00066937"/>
    </source>
</evidence>
<dbReference type="InterPro" id="IPR029063">
    <property type="entry name" value="SAM-dependent_MTases_sf"/>
</dbReference>
<dbReference type="GO" id="GO:0008033">
    <property type="term" value="P:tRNA processing"/>
    <property type="evidence" value="ECO:0007669"/>
    <property type="project" value="UniProtKB-UniRule"/>
</dbReference>
<dbReference type="PROSITE" id="PS51627">
    <property type="entry name" value="SAM_MT_TRM11"/>
    <property type="match status" value="1"/>
</dbReference>